<dbReference type="EMBL" id="ML977322">
    <property type="protein sequence ID" value="KAF2115808.1"/>
    <property type="molecule type" value="Genomic_DNA"/>
</dbReference>
<feature type="transmembrane region" description="Helical" evidence="6">
    <location>
        <begin position="93"/>
        <end position="112"/>
    </location>
</feature>
<reference evidence="7" key="1">
    <citation type="journal article" date="2020" name="Stud. Mycol.">
        <title>101 Dothideomycetes genomes: a test case for predicting lifestyles and emergence of pathogens.</title>
        <authorList>
            <person name="Haridas S."/>
            <person name="Albert R."/>
            <person name="Binder M."/>
            <person name="Bloem J."/>
            <person name="Labutti K."/>
            <person name="Salamov A."/>
            <person name="Andreopoulos B."/>
            <person name="Baker S."/>
            <person name="Barry K."/>
            <person name="Bills G."/>
            <person name="Bluhm B."/>
            <person name="Cannon C."/>
            <person name="Castanera R."/>
            <person name="Culley D."/>
            <person name="Daum C."/>
            <person name="Ezra D."/>
            <person name="Gonzalez J."/>
            <person name="Henrissat B."/>
            <person name="Kuo A."/>
            <person name="Liang C."/>
            <person name="Lipzen A."/>
            <person name="Lutzoni F."/>
            <person name="Magnuson J."/>
            <person name="Mondo S."/>
            <person name="Nolan M."/>
            <person name="Ohm R."/>
            <person name="Pangilinan J."/>
            <person name="Park H.-J."/>
            <person name="Ramirez L."/>
            <person name="Alfaro M."/>
            <person name="Sun H."/>
            <person name="Tritt A."/>
            <person name="Yoshinaga Y."/>
            <person name="Zwiers L.-H."/>
            <person name="Turgeon B."/>
            <person name="Goodwin S."/>
            <person name="Spatafora J."/>
            <person name="Crous P."/>
            <person name="Grigoriev I."/>
        </authorList>
    </citation>
    <scope>NUCLEOTIDE SEQUENCE</scope>
    <source>
        <strain evidence="7">CBS 627.86</strain>
    </source>
</reference>
<feature type="transmembrane region" description="Helical" evidence="6">
    <location>
        <begin position="144"/>
        <end position="169"/>
    </location>
</feature>
<evidence type="ECO:0000256" key="2">
    <source>
        <dbReference type="ARBA" id="ARBA00022692"/>
    </source>
</evidence>
<dbReference type="Gene3D" id="1.20.1250.20">
    <property type="entry name" value="MFS general substrate transporter like domains"/>
    <property type="match status" value="1"/>
</dbReference>
<dbReference type="GO" id="GO:0016020">
    <property type="term" value="C:membrane"/>
    <property type="evidence" value="ECO:0007669"/>
    <property type="project" value="UniProtKB-SubCell"/>
</dbReference>
<dbReference type="CDD" id="cd06178">
    <property type="entry name" value="MFS_unc93-like"/>
    <property type="match status" value="1"/>
</dbReference>
<proteinExistence type="predicted"/>
<feature type="transmembrane region" description="Helical" evidence="6">
    <location>
        <begin position="273"/>
        <end position="290"/>
    </location>
</feature>
<organism evidence="7 8">
    <name type="scientific">Lophiotrema nucula</name>
    <dbReference type="NCBI Taxonomy" id="690887"/>
    <lineage>
        <taxon>Eukaryota</taxon>
        <taxon>Fungi</taxon>
        <taxon>Dikarya</taxon>
        <taxon>Ascomycota</taxon>
        <taxon>Pezizomycotina</taxon>
        <taxon>Dothideomycetes</taxon>
        <taxon>Pleosporomycetidae</taxon>
        <taxon>Pleosporales</taxon>
        <taxon>Lophiotremataceae</taxon>
        <taxon>Lophiotrema</taxon>
    </lineage>
</organism>
<feature type="region of interest" description="Disordered" evidence="5">
    <location>
        <begin position="1"/>
        <end position="29"/>
    </location>
</feature>
<sequence>MASTDLDDKRMSHEVNSPEHSVQGTEPTGTLELPNSWKYKRLRLFGFQFPWYASPPVQLVIVSFVCFMCPGMFNALNGMGGGGQLDSTANSKANTALYSTFAVVGFFAGTFTNKLGIRTALSFGGVGYSIYVASYLCYNHTQNIGFTTFAGALLGVCAGLLWCAQGAIMMSYPPEASKGRYISWFWMIFNLGAVIGSLIPLGQNIHKESGGVVSDGTYVGFLILTIIGAVLSWTLVDANAVIRHDGSKVIVMKHPSWKSEILGLFETFKTDPYIIALFPMFLASNWFYAYHFTEINGAYFNVRTRALNGVVYYTMQIVGAYVFGFALDIKGIRRTVRAKVAWAALFAVIMIVWGCGYKFQKTYTRAWATDKANVDLKKDWTDDGFAGPFVLYMFYGFSDAAWQTCVYWYMGSLTNNGRKLANFAGFYKGIQSAGGAITWAMDDGGISYTSMFASNWALLAGSLLVALPVILWKVEDTVSIEKDIAFTDETIAEVAPKAHVAAPGELSEKV</sequence>
<feature type="transmembrane region" description="Helical" evidence="6">
    <location>
        <begin position="421"/>
        <end position="441"/>
    </location>
</feature>
<keyword evidence="3 6" id="KW-1133">Transmembrane helix</keyword>
<evidence type="ECO:0000256" key="4">
    <source>
        <dbReference type="ARBA" id="ARBA00023136"/>
    </source>
</evidence>
<accession>A0A6A5ZBN7</accession>
<evidence type="ECO:0000256" key="5">
    <source>
        <dbReference type="SAM" id="MobiDB-lite"/>
    </source>
</evidence>
<dbReference type="AlphaFoldDB" id="A0A6A5ZBN7"/>
<protein>
    <submittedName>
        <fullName evidence="7">Major facilitator superfamily domain-containing protein</fullName>
    </submittedName>
</protein>
<keyword evidence="2 6" id="KW-0812">Transmembrane</keyword>
<feature type="transmembrane region" description="Helical" evidence="6">
    <location>
        <begin position="219"/>
        <end position="242"/>
    </location>
</feature>
<feature type="transmembrane region" description="Helical" evidence="6">
    <location>
        <begin position="389"/>
        <end position="409"/>
    </location>
</feature>
<name>A0A6A5ZBN7_9PLEO</name>
<dbReference type="OrthoDB" id="196103at2759"/>
<feature type="transmembrane region" description="Helical" evidence="6">
    <location>
        <begin position="340"/>
        <end position="359"/>
    </location>
</feature>
<dbReference type="PANTHER" id="PTHR23294">
    <property type="entry name" value="ET TRANSLATION PRODUCT-RELATED"/>
    <property type="match status" value="1"/>
</dbReference>
<dbReference type="InterPro" id="IPR010291">
    <property type="entry name" value="Ion_channel_UNC-93"/>
</dbReference>
<dbReference type="PANTHER" id="PTHR23294:SF54">
    <property type="entry name" value="DUF895 DOMAIN MEMBRANE PROTEIN (AFU_ORTHOLOGUE AFUA_8G04110)"/>
    <property type="match status" value="1"/>
</dbReference>
<keyword evidence="8" id="KW-1185">Reference proteome</keyword>
<evidence type="ECO:0000256" key="3">
    <source>
        <dbReference type="ARBA" id="ARBA00022989"/>
    </source>
</evidence>
<evidence type="ECO:0000313" key="7">
    <source>
        <dbReference type="EMBL" id="KAF2115808.1"/>
    </source>
</evidence>
<evidence type="ECO:0000313" key="8">
    <source>
        <dbReference type="Proteomes" id="UP000799770"/>
    </source>
</evidence>
<feature type="transmembrane region" description="Helical" evidence="6">
    <location>
        <begin position="181"/>
        <end position="199"/>
    </location>
</feature>
<keyword evidence="4 6" id="KW-0472">Membrane</keyword>
<feature type="transmembrane region" description="Helical" evidence="6">
    <location>
        <begin position="49"/>
        <end position="73"/>
    </location>
</feature>
<evidence type="ECO:0000256" key="1">
    <source>
        <dbReference type="ARBA" id="ARBA00004141"/>
    </source>
</evidence>
<gene>
    <name evidence="7" type="ORF">BDV96DRAFT_56862</name>
</gene>
<feature type="transmembrane region" description="Helical" evidence="6">
    <location>
        <begin position="453"/>
        <end position="472"/>
    </location>
</feature>
<feature type="compositionally biased region" description="Polar residues" evidence="5">
    <location>
        <begin position="18"/>
        <end position="28"/>
    </location>
</feature>
<dbReference type="SUPFAM" id="SSF103473">
    <property type="entry name" value="MFS general substrate transporter"/>
    <property type="match status" value="1"/>
</dbReference>
<evidence type="ECO:0000256" key="6">
    <source>
        <dbReference type="SAM" id="Phobius"/>
    </source>
</evidence>
<feature type="transmembrane region" description="Helical" evidence="6">
    <location>
        <begin position="310"/>
        <end position="328"/>
    </location>
</feature>
<dbReference type="InterPro" id="IPR036259">
    <property type="entry name" value="MFS_trans_sf"/>
</dbReference>
<dbReference type="Pfam" id="PF05978">
    <property type="entry name" value="UNC-93"/>
    <property type="match status" value="1"/>
</dbReference>
<dbReference type="InterPro" id="IPR051617">
    <property type="entry name" value="UNC-93-like_regulator"/>
</dbReference>
<feature type="transmembrane region" description="Helical" evidence="6">
    <location>
        <begin position="119"/>
        <end position="138"/>
    </location>
</feature>
<dbReference type="Proteomes" id="UP000799770">
    <property type="component" value="Unassembled WGS sequence"/>
</dbReference>
<feature type="compositionally biased region" description="Basic and acidic residues" evidence="5">
    <location>
        <begin position="1"/>
        <end position="17"/>
    </location>
</feature>
<comment type="subcellular location">
    <subcellularLocation>
        <location evidence="1">Membrane</location>
        <topology evidence="1">Multi-pass membrane protein</topology>
    </subcellularLocation>
</comment>